<dbReference type="AlphaFoldDB" id="A0A0B6F2A3"/>
<dbReference type="Proteomes" id="UP000031890">
    <property type="component" value="Chromosome"/>
</dbReference>
<dbReference type="HOGENOM" id="CLU_041527_1_1_11"/>
<gene>
    <name evidence="3" type="ORF">CSING_03030</name>
</gene>
<dbReference type="InterPro" id="IPR027417">
    <property type="entry name" value="P-loop_NTPase"/>
</dbReference>
<dbReference type="STRING" id="161899.CSING_03030"/>
<name>A0A0B6F2A3_9CORY</name>
<dbReference type="PANTHER" id="PTHR33295">
    <property type="entry name" value="ATPASE"/>
    <property type="match status" value="1"/>
</dbReference>
<proteinExistence type="predicted"/>
<dbReference type="KEGG" id="csx:CSING_03030"/>
<feature type="domain" description="AAA" evidence="1">
    <location>
        <begin position="24"/>
        <end position="150"/>
    </location>
</feature>
<dbReference type="InterPro" id="IPR025420">
    <property type="entry name" value="DUF4143"/>
</dbReference>
<dbReference type="Pfam" id="PF13635">
    <property type="entry name" value="DUF4143"/>
    <property type="match status" value="1"/>
</dbReference>
<dbReference type="EMBL" id="CP010827">
    <property type="protein sequence ID" value="AJI78156.1"/>
    <property type="molecule type" value="Genomic_DNA"/>
</dbReference>
<feature type="domain" description="DUF4143" evidence="2">
    <location>
        <begin position="204"/>
        <end position="352"/>
    </location>
</feature>
<dbReference type="Pfam" id="PF13173">
    <property type="entry name" value="AAA_14"/>
    <property type="match status" value="1"/>
</dbReference>
<dbReference type="OrthoDB" id="9801684at2"/>
<protein>
    <submittedName>
        <fullName evidence="3">Putative ATPase (AAA+ superfamily)</fullName>
    </submittedName>
</protein>
<dbReference type="RefSeq" id="WP_052471365.1">
    <property type="nucleotide sequence ID" value="NZ_CP010827.1"/>
</dbReference>
<dbReference type="InterPro" id="IPR041682">
    <property type="entry name" value="AAA_14"/>
</dbReference>
<evidence type="ECO:0000259" key="2">
    <source>
        <dbReference type="Pfam" id="PF13635"/>
    </source>
</evidence>
<dbReference type="PANTHER" id="PTHR33295:SF20">
    <property type="entry name" value="ATPASE"/>
    <property type="match status" value="1"/>
</dbReference>
<accession>A0A0B6F2A3</accession>
<reference evidence="3 4" key="1">
    <citation type="journal article" date="2015" name="Genome Announc.">
        <title>Complete Genome Sequence and Annotation of Corynebacterium singulare DSM 44357, Isolated from a Human Semen Specimen.</title>
        <authorList>
            <person name="Merten M."/>
            <person name="Brinkrolf K."/>
            <person name="Albersmeier A."/>
            <person name="Kutter Y."/>
            <person name="Ruckert C."/>
            <person name="Tauch A."/>
        </authorList>
    </citation>
    <scope>NUCLEOTIDE SEQUENCE [LARGE SCALE GENOMIC DNA]</scope>
    <source>
        <strain evidence="3">IBS B52218</strain>
    </source>
</reference>
<sequence length="407" mass="45975">MADLIPRPNYLAKLHAIEDRDLVRIVTGVRRCGKSALLSLYRQDLLNSGVPAKDILVINFEDARNDRLREPHAFHAFVEEALDQGLRYLHVDEVQELEDWARIINSLRLNDDLEITLTGSNASMFAGESLTYLAGRYIELRMLPLSLSEFTAFTHREKSRPTIPTAEDFSAWMRIGGFPASVLANDVGVASDFNRALFDSIFTRDIALRGQIRDTSTFLRLAQFIFDNSGSELSTRRIRGVLKADGYASSSETIDRYLELMEDAHLLYRCRSRDTKGKQWLRSNGKYYFVDPGLRNAVLGSRDFNLGHDLENMVFLELLRRDYEVSTGSVPDGEIDFIATRGDDTFYVQVAYATSEPSTLERELAPFAHTPAGSRCILITLDRFPPPTGHVHWVDGLTFLAGQDLTP</sequence>
<evidence type="ECO:0000313" key="4">
    <source>
        <dbReference type="Proteomes" id="UP000031890"/>
    </source>
</evidence>
<organism evidence="3 4">
    <name type="scientific">Corynebacterium singulare</name>
    <dbReference type="NCBI Taxonomy" id="161899"/>
    <lineage>
        <taxon>Bacteria</taxon>
        <taxon>Bacillati</taxon>
        <taxon>Actinomycetota</taxon>
        <taxon>Actinomycetes</taxon>
        <taxon>Mycobacteriales</taxon>
        <taxon>Corynebacteriaceae</taxon>
        <taxon>Corynebacterium</taxon>
    </lineage>
</organism>
<evidence type="ECO:0000259" key="1">
    <source>
        <dbReference type="Pfam" id="PF13173"/>
    </source>
</evidence>
<dbReference type="SUPFAM" id="SSF52540">
    <property type="entry name" value="P-loop containing nucleoside triphosphate hydrolases"/>
    <property type="match status" value="1"/>
</dbReference>
<evidence type="ECO:0000313" key="3">
    <source>
        <dbReference type="EMBL" id="AJI78156.1"/>
    </source>
</evidence>